<name>A0A517P0P8_9BACT</name>
<feature type="binding site" evidence="3">
    <location>
        <position position="135"/>
    </location>
    <ligand>
        <name>a divalent metal cation</name>
        <dbReference type="ChEBI" id="CHEBI:60240"/>
    </ligand>
</feature>
<keyword evidence="5" id="KW-1185">Reference proteome</keyword>
<sequence length="353" mass="40505">MSILIDDLYTYNDWANDKVLTLCDGLTDQQLDTPREMGFGTLRATLFHILTAEQVWMERWQEVPWRPFSTDPAGMSVGTLRRALAVVAEQRRELIDENRGDSFARRISYQDSKKTPYDHVLSDLLLHVASHGVHHRAQALNYLRQFDRTLVGGVDYIFYRLATASVKQSCDSVMALKGYGLDVSDATDQPCPYDDAAVKRLFQYHDWATRQVLDFAADLPAESLDRDFQMGPGTIRKTLLHLYDGERWWPEIWKGSSVAYPTSRDDVTIATLRKDWDSLSTQRREYLDQLTAQETQRVVSAQFGGPPINFRIGVSINQLAMHGTHHRAQLINMFRHVGADWKNIDLLYAIEHL</sequence>
<feature type="binding site" evidence="3">
    <location>
        <position position="131"/>
    </location>
    <ligand>
        <name>a divalent metal cation</name>
        <dbReference type="ChEBI" id="CHEBI:60240"/>
    </ligand>
</feature>
<dbReference type="InterPro" id="IPR034660">
    <property type="entry name" value="DinB/YfiT-like"/>
</dbReference>
<keyword evidence="2 3" id="KW-0479">Metal-binding</keyword>
<accession>A0A517P0P8</accession>
<protein>
    <submittedName>
        <fullName evidence="4">DinB family protein</fullName>
    </submittedName>
</protein>
<dbReference type="Proteomes" id="UP000319817">
    <property type="component" value="Chromosome"/>
</dbReference>
<evidence type="ECO:0000313" key="4">
    <source>
        <dbReference type="EMBL" id="QDT12947.1"/>
    </source>
</evidence>
<evidence type="ECO:0000256" key="3">
    <source>
        <dbReference type="PIRSR" id="PIRSR607837-1"/>
    </source>
</evidence>
<organism evidence="4 5">
    <name type="scientific">Stieleria marina</name>
    <dbReference type="NCBI Taxonomy" id="1930275"/>
    <lineage>
        <taxon>Bacteria</taxon>
        <taxon>Pseudomonadati</taxon>
        <taxon>Planctomycetota</taxon>
        <taxon>Planctomycetia</taxon>
        <taxon>Pirellulales</taxon>
        <taxon>Pirellulaceae</taxon>
        <taxon>Stieleria</taxon>
    </lineage>
</organism>
<evidence type="ECO:0000313" key="5">
    <source>
        <dbReference type="Proteomes" id="UP000319817"/>
    </source>
</evidence>
<proteinExistence type="inferred from homology"/>
<dbReference type="PANTHER" id="PTHR37302:SF3">
    <property type="entry name" value="DAMAGE-INDUCIBLE PROTEIN DINB"/>
    <property type="match status" value="1"/>
</dbReference>
<dbReference type="Pfam" id="PF05163">
    <property type="entry name" value="DinB"/>
    <property type="match status" value="2"/>
</dbReference>
<dbReference type="AlphaFoldDB" id="A0A517P0P8"/>
<evidence type="ECO:0000256" key="2">
    <source>
        <dbReference type="ARBA" id="ARBA00022723"/>
    </source>
</evidence>
<dbReference type="OrthoDB" id="9811413at2"/>
<comment type="similarity">
    <text evidence="1">Belongs to the DinB family.</text>
</comment>
<dbReference type="EMBL" id="CP036526">
    <property type="protein sequence ID" value="QDT12947.1"/>
    <property type="molecule type" value="Genomic_DNA"/>
</dbReference>
<dbReference type="SUPFAM" id="SSF109854">
    <property type="entry name" value="DinB/YfiT-like putative metalloenzymes"/>
    <property type="match status" value="2"/>
</dbReference>
<dbReference type="GO" id="GO:0046872">
    <property type="term" value="F:metal ion binding"/>
    <property type="evidence" value="ECO:0007669"/>
    <property type="project" value="UniProtKB-KW"/>
</dbReference>
<gene>
    <name evidence="4" type="ORF">K239x_49620</name>
</gene>
<dbReference type="Gene3D" id="1.20.120.450">
    <property type="entry name" value="dinb family like domain"/>
    <property type="match status" value="2"/>
</dbReference>
<evidence type="ECO:0000256" key="1">
    <source>
        <dbReference type="ARBA" id="ARBA00008635"/>
    </source>
</evidence>
<reference evidence="4 5" key="1">
    <citation type="submission" date="2019-02" db="EMBL/GenBank/DDBJ databases">
        <title>Deep-cultivation of Planctomycetes and their phenomic and genomic characterization uncovers novel biology.</title>
        <authorList>
            <person name="Wiegand S."/>
            <person name="Jogler M."/>
            <person name="Boedeker C."/>
            <person name="Pinto D."/>
            <person name="Vollmers J."/>
            <person name="Rivas-Marin E."/>
            <person name="Kohn T."/>
            <person name="Peeters S.H."/>
            <person name="Heuer A."/>
            <person name="Rast P."/>
            <person name="Oberbeckmann S."/>
            <person name="Bunk B."/>
            <person name="Jeske O."/>
            <person name="Meyerdierks A."/>
            <person name="Storesund J.E."/>
            <person name="Kallscheuer N."/>
            <person name="Luecker S."/>
            <person name="Lage O.M."/>
            <person name="Pohl T."/>
            <person name="Merkel B.J."/>
            <person name="Hornburger P."/>
            <person name="Mueller R.-W."/>
            <person name="Bruemmer F."/>
            <person name="Labrenz M."/>
            <person name="Spormann A.M."/>
            <person name="Op den Camp H."/>
            <person name="Overmann J."/>
            <person name="Amann R."/>
            <person name="Jetten M.S.M."/>
            <person name="Mascher T."/>
            <person name="Medema M.H."/>
            <person name="Devos D.P."/>
            <person name="Kaster A.-K."/>
            <person name="Ovreas L."/>
            <person name="Rohde M."/>
            <person name="Galperin M.Y."/>
            <person name="Jogler C."/>
        </authorList>
    </citation>
    <scope>NUCLEOTIDE SEQUENCE [LARGE SCALE GENOMIC DNA]</scope>
    <source>
        <strain evidence="4 5">K23_9</strain>
    </source>
</reference>
<dbReference type="InterPro" id="IPR007837">
    <property type="entry name" value="DinB"/>
</dbReference>
<dbReference type="RefSeq" id="WP_145420761.1">
    <property type="nucleotide sequence ID" value="NZ_CP036526.1"/>
</dbReference>
<dbReference type="PANTHER" id="PTHR37302">
    <property type="entry name" value="SLR1116 PROTEIN"/>
    <property type="match status" value="1"/>
</dbReference>
<feature type="binding site" evidence="3">
    <location>
        <position position="48"/>
    </location>
    <ligand>
        <name>a divalent metal cation</name>
        <dbReference type="ChEBI" id="CHEBI:60240"/>
    </ligand>
</feature>